<gene>
    <name evidence="1" type="ORF">CPELLU_LOCUS16871</name>
</gene>
<evidence type="ECO:0000313" key="2">
    <source>
        <dbReference type="Proteomes" id="UP000789759"/>
    </source>
</evidence>
<accession>A0A9N9NZT8</accession>
<name>A0A9N9NZT8_9GLOM</name>
<feature type="non-terminal residue" evidence="1">
    <location>
        <position position="1"/>
    </location>
</feature>
<organism evidence="1 2">
    <name type="scientific">Cetraspora pellucida</name>
    <dbReference type="NCBI Taxonomy" id="1433469"/>
    <lineage>
        <taxon>Eukaryota</taxon>
        <taxon>Fungi</taxon>
        <taxon>Fungi incertae sedis</taxon>
        <taxon>Mucoromycota</taxon>
        <taxon>Glomeromycotina</taxon>
        <taxon>Glomeromycetes</taxon>
        <taxon>Diversisporales</taxon>
        <taxon>Gigasporaceae</taxon>
        <taxon>Cetraspora</taxon>
    </lineage>
</organism>
<comment type="caution">
    <text evidence="1">The sequence shown here is derived from an EMBL/GenBank/DDBJ whole genome shotgun (WGS) entry which is preliminary data.</text>
</comment>
<proteinExistence type="predicted"/>
<evidence type="ECO:0000313" key="1">
    <source>
        <dbReference type="EMBL" id="CAG8788878.1"/>
    </source>
</evidence>
<reference evidence="1" key="1">
    <citation type="submission" date="2021-06" db="EMBL/GenBank/DDBJ databases">
        <authorList>
            <person name="Kallberg Y."/>
            <person name="Tangrot J."/>
            <person name="Rosling A."/>
        </authorList>
    </citation>
    <scope>NUCLEOTIDE SEQUENCE</scope>
    <source>
        <strain evidence="1">FL966</strain>
    </source>
</reference>
<dbReference type="AlphaFoldDB" id="A0A9N9NZT8"/>
<protein>
    <submittedName>
        <fullName evidence="1">3431_t:CDS:1</fullName>
    </submittedName>
</protein>
<dbReference type="Proteomes" id="UP000789759">
    <property type="component" value="Unassembled WGS sequence"/>
</dbReference>
<dbReference type="EMBL" id="CAJVQA010026362">
    <property type="protein sequence ID" value="CAG8788878.1"/>
    <property type="molecule type" value="Genomic_DNA"/>
</dbReference>
<sequence length="81" mass="9549">QFLEADEQSLEADKQSLESYTMAKKLSSIVQKHPDRNKYTSKSINTQEIESIIENIRWQRSDRCGKSDRMKTLKTINEHDF</sequence>
<keyword evidence="2" id="KW-1185">Reference proteome</keyword>